<name>A0A6N3FDU4_9BACT</name>
<accession>A0A6N3FDU4</accession>
<evidence type="ECO:0000313" key="1">
    <source>
        <dbReference type="EMBL" id="VYU50232.1"/>
    </source>
</evidence>
<protein>
    <submittedName>
        <fullName evidence="1">Uncharacterized protein</fullName>
    </submittedName>
</protein>
<dbReference type="EMBL" id="CACRUV010000029">
    <property type="protein sequence ID" value="VYU50232.1"/>
    <property type="molecule type" value="Genomic_DNA"/>
</dbReference>
<reference evidence="1" key="1">
    <citation type="submission" date="2019-11" db="EMBL/GenBank/DDBJ databases">
        <authorList>
            <person name="Feng L."/>
        </authorList>
    </citation>
    <scope>NUCLEOTIDE SEQUENCE</scope>
    <source>
        <strain evidence="1">PmerdaeLFYP103</strain>
    </source>
</reference>
<proteinExistence type="predicted"/>
<organism evidence="1">
    <name type="scientific">Parabacteroides merdae</name>
    <dbReference type="NCBI Taxonomy" id="46503"/>
    <lineage>
        <taxon>Bacteria</taxon>
        <taxon>Pseudomonadati</taxon>
        <taxon>Bacteroidota</taxon>
        <taxon>Bacteroidia</taxon>
        <taxon>Bacteroidales</taxon>
        <taxon>Tannerellaceae</taxon>
        <taxon>Parabacteroides</taxon>
    </lineage>
</organism>
<gene>
    <name evidence="1" type="ORF">PMLFYP103_02380</name>
</gene>
<dbReference type="AlphaFoldDB" id="A0A6N3FDU4"/>
<sequence length="131" mass="15158">MKRGFFFMFPFPISFCPESVRRRVLDLFPQGYVCYFGCAKTITSAWHNRFLGMKRSLHRHETLVGLFLLVFRADDVPQFHLVADLLFCDPSQASGDFGAVLFHTEQIGGGDVRSIDFLYIILMYYSCLIRL</sequence>